<keyword evidence="7" id="KW-0862">Zinc</keyword>
<keyword evidence="8 12" id="KW-0175">Coiled coil</keyword>
<dbReference type="GO" id="GO:0005737">
    <property type="term" value="C:cytoplasm"/>
    <property type="evidence" value="ECO:0007669"/>
    <property type="project" value="TreeGrafter"/>
</dbReference>
<feature type="compositionally biased region" description="Acidic residues" evidence="13">
    <location>
        <begin position="628"/>
        <end position="640"/>
    </location>
</feature>
<organism evidence="15 16">
    <name type="scientific">Bagarius yarrelli</name>
    <name type="common">Goonch</name>
    <name type="synonym">Bagrus yarrelli</name>
    <dbReference type="NCBI Taxonomy" id="175774"/>
    <lineage>
        <taxon>Eukaryota</taxon>
        <taxon>Metazoa</taxon>
        <taxon>Chordata</taxon>
        <taxon>Craniata</taxon>
        <taxon>Vertebrata</taxon>
        <taxon>Euteleostomi</taxon>
        <taxon>Actinopterygii</taxon>
        <taxon>Neopterygii</taxon>
        <taxon>Teleostei</taxon>
        <taxon>Ostariophysi</taxon>
        <taxon>Siluriformes</taxon>
        <taxon>Sisoridae</taxon>
        <taxon>Sisorinae</taxon>
        <taxon>Bagarius</taxon>
    </lineage>
</organism>
<feature type="region of interest" description="Disordered" evidence="13">
    <location>
        <begin position="513"/>
        <end position="691"/>
    </location>
</feature>
<dbReference type="PROSITE" id="PS00028">
    <property type="entry name" value="ZINC_FINGER_C2H2_1"/>
    <property type="match status" value="1"/>
</dbReference>
<evidence type="ECO:0000256" key="9">
    <source>
        <dbReference type="ARBA" id="ARBA00023212"/>
    </source>
</evidence>
<dbReference type="GO" id="GO:0036064">
    <property type="term" value="C:ciliary basal body"/>
    <property type="evidence" value="ECO:0007669"/>
    <property type="project" value="TreeGrafter"/>
</dbReference>
<evidence type="ECO:0000256" key="1">
    <source>
        <dbReference type="ARBA" id="ARBA00004114"/>
    </source>
</evidence>
<name>A0A556VY76_BAGYA</name>
<dbReference type="PANTHER" id="PTHR21502:SF8">
    <property type="entry name" value="CILIUM ASSEMBLY PROTEIN DZIP1L"/>
    <property type="match status" value="1"/>
</dbReference>
<keyword evidence="4" id="KW-0963">Cytoplasm</keyword>
<feature type="compositionally biased region" description="Polar residues" evidence="13">
    <location>
        <begin position="515"/>
        <end position="526"/>
    </location>
</feature>
<evidence type="ECO:0000256" key="8">
    <source>
        <dbReference type="ARBA" id="ARBA00023054"/>
    </source>
</evidence>
<keyword evidence="16" id="KW-1185">Reference proteome</keyword>
<dbReference type="PROSITE" id="PS50157">
    <property type="entry name" value="ZINC_FINGER_C2H2_2"/>
    <property type="match status" value="1"/>
</dbReference>
<evidence type="ECO:0000256" key="5">
    <source>
        <dbReference type="ARBA" id="ARBA00022723"/>
    </source>
</evidence>
<feature type="coiled-coil region" evidence="12">
    <location>
        <begin position="192"/>
        <end position="255"/>
    </location>
</feature>
<protein>
    <submittedName>
        <fullName evidence="15">Zinc finger protein DZIP1L</fullName>
    </submittedName>
</protein>
<feature type="compositionally biased region" description="Low complexity" evidence="13">
    <location>
        <begin position="728"/>
        <end position="746"/>
    </location>
</feature>
<dbReference type="InterPro" id="IPR058883">
    <property type="entry name" value="DZIP1_dom"/>
</dbReference>
<keyword evidence="9" id="KW-0206">Cytoskeleton</keyword>
<feature type="domain" description="C2H2-type" evidence="14">
    <location>
        <begin position="162"/>
        <end position="185"/>
    </location>
</feature>
<keyword evidence="10" id="KW-0966">Cell projection</keyword>
<evidence type="ECO:0000256" key="12">
    <source>
        <dbReference type="SAM" id="Coils"/>
    </source>
</evidence>
<feature type="coiled-coil region" evidence="12">
    <location>
        <begin position="314"/>
        <end position="404"/>
    </location>
</feature>
<evidence type="ECO:0000256" key="7">
    <source>
        <dbReference type="ARBA" id="ARBA00022833"/>
    </source>
</evidence>
<accession>A0A556VY76</accession>
<dbReference type="GO" id="GO:0005814">
    <property type="term" value="C:centriole"/>
    <property type="evidence" value="ECO:0007669"/>
    <property type="project" value="UniProtKB-SubCell"/>
</dbReference>
<comment type="caution">
    <text evidence="15">The sequence shown here is derived from an EMBL/GenBank/DDBJ whole genome shotgun (WGS) entry which is preliminary data.</text>
</comment>
<evidence type="ECO:0000256" key="4">
    <source>
        <dbReference type="ARBA" id="ARBA00022490"/>
    </source>
</evidence>
<feature type="compositionally biased region" description="Polar residues" evidence="13">
    <location>
        <begin position="655"/>
        <end position="674"/>
    </location>
</feature>
<keyword evidence="5" id="KW-0479">Metal-binding</keyword>
<dbReference type="InterPro" id="IPR051241">
    <property type="entry name" value="DZIP_RILPL"/>
</dbReference>
<reference evidence="15 16" key="1">
    <citation type="journal article" date="2019" name="Genome Biol. Evol.">
        <title>Whole-Genome Sequencing of the Giant Devil Catfish, Bagarius yarrelli.</title>
        <authorList>
            <person name="Jiang W."/>
            <person name="Lv Y."/>
            <person name="Cheng L."/>
            <person name="Yang K."/>
            <person name="Chao B."/>
            <person name="Wang X."/>
            <person name="Li Y."/>
            <person name="Pan X."/>
            <person name="You X."/>
            <person name="Zhang Y."/>
            <person name="Yang J."/>
            <person name="Li J."/>
            <person name="Zhang X."/>
            <person name="Liu S."/>
            <person name="Sun C."/>
            <person name="Yang J."/>
            <person name="Shi Q."/>
        </authorList>
    </citation>
    <scope>NUCLEOTIDE SEQUENCE [LARGE SCALE GENOMIC DNA]</scope>
    <source>
        <strain evidence="15">JWS20170419001</strain>
        <tissue evidence="15">Muscle</tissue>
    </source>
</reference>
<dbReference type="PANTHER" id="PTHR21502">
    <property type="entry name" value="ZINC FINGER PROTEIN DZIP1"/>
    <property type="match status" value="1"/>
</dbReference>
<sequence length="746" mass="85646">MPGQTSPTSPSWSASIPTHPFHFRPRIEPLDWRRMAALDVDRVDKETDINMLQDFISAVTFCAVEGERCPQCRCPIDTTLLKVLRMSQFSTEYLLHCQDYLSSQVTALEGQMQGALSQTMREKEERARLEKELQEVRLESKRRKKLIATQQLLLQSSANNYHKCQFCEKCFYNYSYLQSHLQRRHPEITDAERQKKMQVEQIKDGLDELNEKLRLTHSRLEAEREADAYRRQQELEEQRRKVASDREMIERCKEEEKKTFQNEIGGLRQLFHQEFEQIKTKSISIEAKLHELEIREKNMSNLKGQDEFEKEQKMIRERELREQMAEKVNKLKNQMQELQNRYQQEKQKLESENNRLLKALSVEEGTSSNVYSLKQQVLSLSSQLKEKETLISSQKKKIKELTSRLLSESLLKMAVQSSPEEDDDEKEEILEEVVATRLEPVKKSPVPGKNFRSIVKKRLQKRLEIIGLRKGTKGISTQTLKSLIHEQGQVFRGQSQLQILRRNLEDQLRQKVIEQQKSQGKSTPTTHMPLRKKLPSTSIEQSPRLEQFSPKTSSKKLHQHPTAAPRSKVPVVTPIRPAQRKTSTPPFSSEEEDSDESGEDSAYITSSRDKQPTLIHCTPTKQQKVENELDWSDSEDLEESDIPKPQQAFRPHGSVVQTLSRSLEKQISSSSTNPVGGIRVLPPACQPSPRPAIIKQQAVSEEESDIDLSSIEELTAPSTAGNRSLDVGVTSGTSVWSSAASRAGAW</sequence>
<evidence type="ECO:0000256" key="2">
    <source>
        <dbReference type="ARBA" id="ARBA00004120"/>
    </source>
</evidence>
<evidence type="ECO:0000259" key="14">
    <source>
        <dbReference type="PROSITE" id="PS50157"/>
    </source>
</evidence>
<dbReference type="InterPro" id="IPR032714">
    <property type="entry name" value="DZIP1_N"/>
</dbReference>
<feature type="region of interest" description="Disordered" evidence="13">
    <location>
        <begin position="713"/>
        <end position="746"/>
    </location>
</feature>
<evidence type="ECO:0000313" key="15">
    <source>
        <dbReference type="EMBL" id="TVK90597.1"/>
    </source>
</evidence>
<evidence type="ECO:0000256" key="6">
    <source>
        <dbReference type="ARBA" id="ARBA00022771"/>
    </source>
</evidence>
<dbReference type="Pfam" id="PF25977">
    <property type="entry name" value="DZIP1"/>
    <property type="match status" value="1"/>
</dbReference>
<keyword evidence="6 11" id="KW-0863">Zinc-finger</keyword>
<dbReference type="GO" id="GO:0008270">
    <property type="term" value="F:zinc ion binding"/>
    <property type="evidence" value="ECO:0007669"/>
    <property type="project" value="UniProtKB-KW"/>
</dbReference>
<feature type="coiled-coil region" evidence="12">
    <location>
        <begin position="112"/>
        <end position="146"/>
    </location>
</feature>
<evidence type="ECO:0000313" key="16">
    <source>
        <dbReference type="Proteomes" id="UP000319801"/>
    </source>
</evidence>
<dbReference type="OrthoDB" id="515971at2759"/>
<dbReference type="Proteomes" id="UP000319801">
    <property type="component" value="Unassembled WGS sequence"/>
</dbReference>
<dbReference type="InterPro" id="IPR013087">
    <property type="entry name" value="Znf_C2H2_type"/>
</dbReference>
<dbReference type="Pfam" id="PF13815">
    <property type="entry name" value="Dzip-like_N"/>
    <property type="match status" value="1"/>
</dbReference>
<dbReference type="EMBL" id="VCAZ01000007">
    <property type="protein sequence ID" value="TVK90597.1"/>
    <property type="molecule type" value="Genomic_DNA"/>
</dbReference>
<proteinExistence type="inferred from homology"/>
<evidence type="ECO:0000256" key="13">
    <source>
        <dbReference type="SAM" id="MobiDB-lite"/>
    </source>
</evidence>
<comment type="similarity">
    <text evidence="3">Belongs to the DZIP C2H2-type zinc-finger protein family.</text>
</comment>
<evidence type="ECO:0000256" key="11">
    <source>
        <dbReference type="PROSITE-ProRule" id="PRU00042"/>
    </source>
</evidence>
<evidence type="ECO:0000256" key="10">
    <source>
        <dbReference type="ARBA" id="ARBA00023273"/>
    </source>
</evidence>
<comment type="subcellular location">
    <subcellularLocation>
        <location evidence="2">Cytoplasm</location>
        <location evidence="2">Cytoskeleton</location>
        <location evidence="2">Cilium basal body</location>
    </subcellularLocation>
    <subcellularLocation>
        <location evidence="1">Cytoplasm</location>
        <location evidence="1">Cytoskeleton</location>
        <location evidence="1">Microtubule organizing center</location>
        <location evidence="1">Centrosome</location>
        <location evidence="1">Centriole</location>
    </subcellularLocation>
</comment>
<gene>
    <name evidence="15" type="ORF">Baya_2678</name>
</gene>
<dbReference type="AlphaFoldDB" id="A0A556VY76"/>
<dbReference type="GO" id="GO:0060271">
    <property type="term" value="P:cilium assembly"/>
    <property type="evidence" value="ECO:0007669"/>
    <property type="project" value="TreeGrafter"/>
</dbReference>
<feature type="compositionally biased region" description="Acidic residues" evidence="13">
    <location>
        <begin position="589"/>
        <end position="599"/>
    </location>
</feature>
<evidence type="ECO:0000256" key="3">
    <source>
        <dbReference type="ARBA" id="ARBA00009131"/>
    </source>
</evidence>